<keyword evidence="4 6" id="KW-0573">Peptidoglycan synthesis</keyword>
<keyword evidence="10" id="KW-1185">Reference proteome</keyword>
<proteinExistence type="predicted"/>
<dbReference type="RefSeq" id="WP_344990350.1">
    <property type="nucleotide sequence ID" value="NZ_BAABFR010000004.1"/>
</dbReference>
<dbReference type="PANTHER" id="PTHR30582:SF2">
    <property type="entry name" value="L,D-TRANSPEPTIDASE YCIB-RELATED"/>
    <property type="match status" value="1"/>
</dbReference>
<feature type="domain" description="L,D-TPase catalytic" evidence="8">
    <location>
        <begin position="57"/>
        <end position="182"/>
    </location>
</feature>
<sequence length="192" mass="20449">MTAMIDARRGTFRLAAAVTATALAFGLGAGVAAAKPKPAPHTSTEELTPPVATSTGWEILADDATHQATVWHNGVVVRTMPISMGKRKDATPNGVYHTKEKYQSLIMSSATYGVPVDSPDGYSETVYWATRMSWDGIFIHAAPWSVASQGKTDVSHGCINISTANGKWVYENLPEGTPIVVEHTSGGQYQGD</sequence>
<dbReference type="InterPro" id="IPR006311">
    <property type="entry name" value="TAT_signal"/>
</dbReference>
<evidence type="ECO:0000256" key="6">
    <source>
        <dbReference type="PROSITE-ProRule" id="PRU01373"/>
    </source>
</evidence>
<dbReference type="PROSITE" id="PS51318">
    <property type="entry name" value="TAT"/>
    <property type="match status" value="1"/>
</dbReference>
<dbReference type="PANTHER" id="PTHR30582">
    <property type="entry name" value="L,D-TRANSPEPTIDASE"/>
    <property type="match status" value="1"/>
</dbReference>
<gene>
    <name evidence="9" type="ORF">GCM10023147_04860</name>
</gene>
<name>A0ABP8J3J9_9ACTN</name>
<dbReference type="EMBL" id="BAABFR010000004">
    <property type="protein sequence ID" value="GAA4384422.1"/>
    <property type="molecule type" value="Genomic_DNA"/>
</dbReference>
<evidence type="ECO:0000313" key="9">
    <source>
        <dbReference type="EMBL" id="GAA4384422.1"/>
    </source>
</evidence>
<evidence type="ECO:0000256" key="3">
    <source>
        <dbReference type="ARBA" id="ARBA00022960"/>
    </source>
</evidence>
<protein>
    <recommendedName>
        <fullName evidence="8">L,D-TPase catalytic domain-containing protein</fullName>
    </recommendedName>
</protein>
<dbReference type="Proteomes" id="UP001500635">
    <property type="component" value="Unassembled WGS sequence"/>
</dbReference>
<feature type="active site" description="Proton donor/acceptor" evidence="6">
    <location>
        <position position="140"/>
    </location>
</feature>
<dbReference type="InterPro" id="IPR050979">
    <property type="entry name" value="LD-transpeptidase"/>
</dbReference>
<dbReference type="CDD" id="cd16913">
    <property type="entry name" value="YkuD_like"/>
    <property type="match status" value="1"/>
</dbReference>
<evidence type="ECO:0000256" key="7">
    <source>
        <dbReference type="SAM" id="SignalP"/>
    </source>
</evidence>
<comment type="pathway">
    <text evidence="1 6">Cell wall biogenesis; peptidoglycan biosynthesis.</text>
</comment>
<keyword evidence="5 6" id="KW-0961">Cell wall biogenesis/degradation</keyword>
<dbReference type="InterPro" id="IPR005490">
    <property type="entry name" value="LD_TPept_cat_dom"/>
</dbReference>
<keyword evidence="7" id="KW-0732">Signal</keyword>
<keyword evidence="2" id="KW-0808">Transferase</keyword>
<evidence type="ECO:0000256" key="2">
    <source>
        <dbReference type="ARBA" id="ARBA00022679"/>
    </source>
</evidence>
<accession>A0ABP8J3J9</accession>
<evidence type="ECO:0000256" key="5">
    <source>
        <dbReference type="ARBA" id="ARBA00023316"/>
    </source>
</evidence>
<organism evidence="9 10">
    <name type="scientific">Tsukamurella soli</name>
    <dbReference type="NCBI Taxonomy" id="644556"/>
    <lineage>
        <taxon>Bacteria</taxon>
        <taxon>Bacillati</taxon>
        <taxon>Actinomycetota</taxon>
        <taxon>Actinomycetes</taxon>
        <taxon>Mycobacteriales</taxon>
        <taxon>Tsukamurellaceae</taxon>
        <taxon>Tsukamurella</taxon>
    </lineage>
</organism>
<dbReference type="Gene3D" id="2.40.440.10">
    <property type="entry name" value="L,D-transpeptidase catalytic domain-like"/>
    <property type="match status" value="1"/>
</dbReference>
<comment type="caution">
    <text evidence="9">The sequence shown here is derived from an EMBL/GenBank/DDBJ whole genome shotgun (WGS) entry which is preliminary data.</text>
</comment>
<feature type="signal peptide" evidence="7">
    <location>
        <begin position="1"/>
        <end position="34"/>
    </location>
</feature>
<evidence type="ECO:0000256" key="4">
    <source>
        <dbReference type="ARBA" id="ARBA00022984"/>
    </source>
</evidence>
<dbReference type="InterPro" id="IPR038063">
    <property type="entry name" value="Transpep_catalytic_dom"/>
</dbReference>
<feature type="active site" description="Nucleophile" evidence="6">
    <location>
        <position position="158"/>
    </location>
</feature>
<evidence type="ECO:0000256" key="1">
    <source>
        <dbReference type="ARBA" id="ARBA00004752"/>
    </source>
</evidence>
<reference evidence="10" key="1">
    <citation type="journal article" date="2019" name="Int. J. Syst. Evol. Microbiol.">
        <title>The Global Catalogue of Microorganisms (GCM) 10K type strain sequencing project: providing services to taxonomists for standard genome sequencing and annotation.</title>
        <authorList>
            <consortium name="The Broad Institute Genomics Platform"/>
            <consortium name="The Broad Institute Genome Sequencing Center for Infectious Disease"/>
            <person name="Wu L."/>
            <person name="Ma J."/>
        </authorList>
    </citation>
    <scope>NUCLEOTIDE SEQUENCE [LARGE SCALE GENOMIC DNA]</scope>
    <source>
        <strain evidence="10">JCM 17688</strain>
    </source>
</reference>
<feature type="chain" id="PRO_5045235485" description="L,D-TPase catalytic domain-containing protein" evidence="7">
    <location>
        <begin position="35"/>
        <end position="192"/>
    </location>
</feature>
<evidence type="ECO:0000313" key="10">
    <source>
        <dbReference type="Proteomes" id="UP001500635"/>
    </source>
</evidence>
<dbReference type="SUPFAM" id="SSF141523">
    <property type="entry name" value="L,D-transpeptidase catalytic domain-like"/>
    <property type="match status" value="1"/>
</dbReference>
<evidence type="ECO:0000259" key="8">
    <source>
        <dbReference type="PROSITE" id="PS52029"/>
    </source>
</evidence>
<dbReference type="Pfam" id="PF03734">
    <property type="entry name" value="YkuD"/>
    <property type="match status" value="1"/>
</dbReference>
<keyword evidence="3 6" id="KW-0133">Cell shape</keyword>
<dbReference type="PROSITE" id="PS52029">
    <property type="entry name" value="LD_TPASE"/>
    <property type="match status" value="1"/>
</dbReference>